<dbReference type="GO" id="GO:0042802">
    <property type="term" value="F:identical protein binding"/>
    <property type="evidence" value="ECO:0007669"/>
    <property type="project" value="InterPro"/>
</dbReference>
<dbReference type="Gene3D" id="1.25.40.10">
    <property type="entry name" value="Tetratricopeptide repeat domain"/>
    <property type="match status" value="1"/>
</dbReference>
<dbReference type="KEGG" id="mlt:VC82_2914"/>
<dbReference type="EMBL" id="CP011071">
    <property type="protein sequence ID" value="AKA36459.1"/>
    <property type="molecule type" value="Genomic_DNA"/>
</dbReference>
<dbReference type="InterPro" id="IPR021314">
    <property type="entry name" value="DUF2911"/>
</dbReference>
<dbReference type="InterPro" id="IPR011990">
    <property type="entry name" value="TPR-like_helical_dom_sf"/>
</dbReference>
<gene>
    <name evidence="1" type="ORF">VC82_2914</name>
</gene>
<sequence>MKTTRQPLFFQRTTALGGSFFYDPAEDALRVDVTTKEIPHKEQLQFEFNEVDATSAVASLNWEKKQVPFKIEVPVTDIVLADIRQKLQAQPGFNRQTWEQAANFALNNGGDLDEALQWIDAAIAGQFFSQKTFNNLSIKAQILAKQGKTAEAEALMEEALPLGTVFQVHGYGRQLIAQGQTDKAMEVFQWNAKNHKNTWPVHYGLARAYSAKGDHKSTLKHLKIALQNAPAQANRDRVQANIEKAEKGESIN</sequence>
<dbReference type="STRING" id="516051.VC82_2914"/>
<dbReference type="SUPFAM" id="SSF48452">
    <property type="entry name" value="TPR-like"/>
    <property type="match status" value="1"/>
</dbReference>
<evidence type="ECO:0000313" key="1">
    <source>
        <dbReference type="EMBL" id="AKA36459.1"/>
    </source>
</evidence>
<evidence type="ECO:0000313" key="2">
    <source>
        <dbReference type="Proteomes" id="UP000032726"/>
    </source>
</evidence>
<accession>A0A0D5YX43</accession>
<proteinExistence type="predicted"/>
<name>A0A0D5YX43_9FLAO</name>
<dbReference type="Pfam" id="PF07721">
    <property type="entry name" value="TPR_4"/>
    <property type="match status" value="1"/>
</dbReference>
<protein>
    <submittedName>
        <fullName evidence="1">Uncharacterized protein</fullName>
    </submittedName>
</protein>
<dbReference type="Proteomes" id="UP000032726">
    <property type="component" value="Chromosome"/>
</dbReference>
<organism evidence="1 2">
    <name type="scientific">Flagellimonas lutaonensis</name>
    <dbReference type="NCBI Taxonomy" id="516051"/>
    <lineage>
        <taxon>Bacteria</taxon>
        <taxon>Pseudomonadati</taxon>
        <taxon>Bacteroidota</taxon>
        <taxon>Flavobacteriia</taxon>
        <taxon>Flavobacteriales</taxon>
        <taxon>Flavobacteriaceae</taxon>
        <taxon>Flagellimonas</taxon>
    </lineage>
</organism>
<dbReference type="Pfam" id="PF11138">
    <property type="entry name" value="DUF2911"/>
    <property type="match status" value="1"/>
</dbReference>
<dbReference type="AlphaFoldDB" id="A0A0D5YX43"/>
<dbReference type="HOGENOM" id="CLU_1101882_0_0_10"/>
<dbReference type="InterPro" id="IPR011717">
    <property type="entry name" value="TPR-4"/>
</dbReference>
<keyword evidence="2" id="KW-1185">Reference proteome</keyword>
<reference evidence="1 2" key="1">
    <citation type="submission" date="2015-03" db="EMBL/GenBank/DDBJ databases">
        <title>Complete genome sequence of Muricauda lutaonensis CC-HSB-11T, isolated from a coastal hot spring.</title>
        <authorList>
            <person name="Kim K.M."/>
        </authorList>
    </citation>
    <scope>NUCLEOTIDE SEQUENCE [LARGE SCALE GENOMIC DNA]</scope>
    <source>
        <strain evidence="1 2">CC-HSB-11</strain>
    </source>
</reference>
<dbReference type="PATRIC" id="fig|516051.4.peg.2984"/>